<accession>A0ABW9ECP1</accession>
<protein>
    <submittedName>
        <fullName evidence="3">LssY C-terminal domain-containing protein</fullName>
    </submittedName>
</protein>
<dbReference type="InterPro" id="IPR025902">
    <property type="entry name" value="LssY-like-C_dom"/>
</dbReference>
<keyword evidence="1" id="KW-0732">Signal</keyword>
<dbReference type="PROSITE" id="PS51257">
    <property type="entry name" value="PROKAR_LIPOPROTEIN"/>
    <property type="match status" value="1"/>
</dbReference>
<sequence>MDRIVNRRLAAVVIAFALCGCGAATLQSAGERSYKSRAVNRDEGGVRVSASVLSAQESAEVYGVPLAAKGIQPVWVEVQDNDTASYFLMSPGLDPNFFPASEAAEAFGESNGPGGKAELERRFRALAFRNPVRPGQTVSGYVLTNLSEGAKLVQLDLVASERARTFSFLMVVPGFYADYHVSEVFRRDIYPPEKIVNYTDDDAFRAALEALPCCTTNESGSKNGDPINLVIVGGLNDAFPALVRRGWSPTEQKWSGAIMKTVTSALSGDRYVNAPVSDLYLFGRAQDLALQKARDTIHQRNHLRLWLSPMRYHDKPVWVGQISRDIGVRLTFHSPTFTTHKIDPDVDEARTALTEDMAYSQNLQKIGFVKGVGTAPPGAPSENLTTDPYFTDGYRQVLIFDQQPTALSGIEFLPWESDAKLNTLPPGEKR</sequence>
<evidence type="ECO:0000256" key="1">
    <source>
        <dbReference type="SAM" id="SignalP"/>
    </source>
</evidence>
<evidence type="ECO:0000259" key="2">
    <source>
        <dbReference type="Pfam" id="PF14067"/>
    </source>
</evidence>
<reference evidence="3 4" key="1">
    <citation type="journal article" date="2024" name="Chem. Sci.">
        <title>Discovery of megapolipeptins by genome mining of a Burkholderiales bacteria collection.</title>
        <authorList>
            <person name="Paulo B.S."/>
            <person name="Recchia M.J.J."/>
            <person name="Lee S."/>
            <person name="Fergusson C.H."/>
            <person name="Romanowski S.B."/>
            <person name="Hernandez A."/>
            <person name="Krull N."/>
            <person name="Liu D.Y."/>
            <person name="Cavanagh H."/>
            <person name="Bos A."/>
            <person name="Gray C.A."/>
            <person name="Murphy B.T."/>
            <person name="Linington R.G."/>
            <person name="Eustaquio A.S."/>
        </authorList>
    </citation>
    <scope>NUCLEOTIDE SEQUENCE [LARGE SCALE GENOMIC DNA]</scope>
    <source>
        <strain evidence="3 4">RL17-350-BIC-E</strain>
    </source>
</reference>
<evidence type="ECO:0000313" key="4">
    <source>
        <dbReference type="Proteomes" id="UP001629392"/>
    </source>
</evidence>
<feature type="chain" id="PRO_5045066510" evidence="1">
    <location>
        <begin position="24"/>
        <end position="430"/>
    </location>
</feature>
<gene>
    <name evidence="3" type="ORF">PQQ73_12320</name>
</gene>
<feature type="domain" description="LssY-like C-terminal" evidence="2">
    <location>
        <begin position="214"/>
        <end position="394"/>
    </location>
</feature>
<dbReference type="Pfam" id="PF14067">
    <property type="entry name" value="LssY_C"/>
    <property type="match status" value="1"/>
</dbReference>
<comment type="caution">
    <text evidence="3">The sequence shown here is derived from an EMBL/GenBank/DDBJ whole genome shotgun (WGS) entry which is preliminary data.</text>
</comment>
<name>A0ABW9ECP1_9BURK</name>
<dbReference type="EMBL" id="JAQQCL010000007">
    <property type="protein sequence ID" value="MFM0717116.1"/>
    <property type="molecule type" value="Genomic_DNA"/>
</dbReference>
<organism evidence="3 4">
    <name type="scientific">Paraburkholderia strydomiana</name>
    <dbReference type="NCBI Taxonomy" id="1245417"/>
    <lineage>
        <taxon>Bacteria</taxon>
        <taxon>Pseudomonadati</taxon>
        <taxon>Pseudomonadota</taxon>
        <taxon>Betaproteobacteria</taxon>
        <taxon>Burkholderiales</taxon>
        <taxon>Burkholderiaceae</taxon>
        <taxon>Paraburkholderia</taxon>
    </lineage>
</organism>
<feature type="signal peptide" evidence="1">
    <location>
        <begin position="1"/>
        <end position="23"/>
    </location>
</feature>
<keyword evidence="4" id="KW-1185">Reference proteome</keyword>
<proteinExistence type="predicted"/>
<dbReference type="RefSeq" id="WP_408153140.1">
    <property type="nucleotide sequence ID" value="NZ_JAQQCL010000007.1"/>
</dbReference>
<evidence type="ECO:0000313" key="3">
    <source>
        <dbReference type="EMBL" id="MFM0717116.1"/>
    </source>
</evidence>
<dbReference type="Proteomes" id="UP001629392">
    <property type="component" value="Unassembled WGS sequence"/>
</dbReference>